<proteinExistence type="predicted"/>
<dbReference type="EMBL" id="LUGG01000003">
    <property type="protein sequence ID" value="OBZ76345.1"/>
    <property type="molecule type" value="Genomic_DNA"/>
</dbReference>
<dbReference type="Gene3D" id="2.30.30.490">
    <property type="match status" value="1"/>
</dbReference>
<feature type="domain" description="BAH" evidence="1">
    <location>
        <begin position="28"/>
        <end position="150"/>
    </location>
</feature>
<evidence type="ECO:0000313" key="3">
    <source>
        <dbReference type="Proteomes" id="UP000092993"/>
    </source>
</evidence>
<dbReference type="OMA" id="WYWSRND"/>
<gene>
    <name evidence="2" type="ORF">A0H81_03060</name>
</gene>
<dbReference type="Proteomes" id="UP000092993">
    <property type="component" value="Unassembled WGS sequence"/>
</dbReference>
<keyword evidence="3" id="KW-1185">Reference proteome</keyword>
<reference evidence="2 3" key="1">
    <citation type="submission" date="2016-03" db="EMBL/GenBank/DDBJ databases">
        <title>Whole genome sequencing of Grifola frondosa 9006-11.</title>
        <authorList>
            <person name="Min B."/>
            <person name="Park H."/>
            <person name="Kim J.-G."/>
            <person name="Cho H."/>
            <person name="Oh Y.-L."/>
            <person name="Kong W.-S."/>
            <person name="Choi I.-G."/>
        </authorList>
    </citation>
    <scope>NUCLEOTIDE SEQUENCE [LARGE SCALE GENOMIC DNA]</scope>
    <source>
        <strain evidence="2 3">9006-11</strain>
    </source>
</reference>
<comment type="caution">
    <text evidence="2">The sequence shown here is derived from an EMBL/GenBank/DDBJ whole genome shotgun (WGS) entry which is preliminary data.</text>
</comment>
<dbReference type="InterPro" id="IPR043151">
    <property type="entry name" value="BAH_sf"/>
</dbReference>
<evidence type="ECO:0000313" key="2">
    <source>
        <dbReference type="EMBL" id="OBZ76345.1"/>
    </source>
</evidence>
<accession>A0A1C7MHF8</accession>
<name>A0A1C7MHF8_GRIFR</name>
<protein>
    <recommendedName>
        <fullName evidence="1">BAH domain-containing protein</fullName>
    </recommendedName>
</protein>
<dbReference type="AlphaFoldDB" id="A0A1C7MHF8"/>
<evidence type="ECO:0000259" key="1">
    <source>
        <dbReference type="PROSITE" id="PS51038"/>
    </source>
</evidence>
<organism evidence="2 3">
    <name type="scientific">Grifola frondosa</name>
    <name type="common">Maitake</name>
    <name type="synonym">Polyporus frondosus</name>
    <dbReference type="NCBI Taxonomy" id="5627"/>
    <lineage>
        <taxon>Eukaryota</taxon>
        <taxon>Fungi</taxon>
        <taxon>Dikarya</taxon>
        <taxon>Basidiomycota</taxon>
        <taxon>Agaricomycotina</taxon>
        <taxon>Agaricomycetes</taxon>
        <taxon>Polyporales</taxon>
        <taxon>Grifolaceae</taxon>
        <taxon>Grifola</taxon>
    </lineage>
</organism>
<dbReference type="PROSITE" id="PS51038">
    <property type="entry name" value="BAH"/>
    <property type="match status" value="1"/>
</dbReference>
<dbReference type="GO" id="GO:0003682">
    <property type="term" value="F:chromatin binding"/>
    <property type="evidence" value="ECO:0007669"/>
    <property type="project" value="InterPro"/>
</dbReference>
<dbReference type="OrthoDB" id="10259622at2759"/>
<dbReference type="InterPro" id="IPR001025">
    <property type="entry name" value="BAH_dom"/>
</dbReference>
<sequence>MQTFEKFTVEILDESAHEPEELGQCHTVCFNLGDTALLNSTFDNTEDIWIGSIVEIRARPDHETWVKVQWYWSRNDVAGLIKSFDPLQCAPYERLSSDSCDILSPYCFSRVVWIPPYEECALDPPDLGPEDPFYRAYLKHRQRAIVPVLGSETCLCSKTYNPFPPEFSSDDVMHFCPHPECRKCQPGLTSPPRHTGVVLRGSRHPDDATIVSEISPSSTAAPLALDAALASMSVDPSKLAHLPPALLNIAQCPIIRCAGYVEGGWAVGNVRDVVLARRFVYSALEGAGCGEMAHQLEQLVRKAEAYYEQAEPDGDIEMMEYDQETSETMLQDISEGLEEYSLSLSLVASPYPRYWERRLGEFTAVSEFFDDLPFVCPGCQNPI</sequence>